<reference evidence="1 2" key="1">
    <citation type="journal article" date="2010" name="Nature">
        <title>The Ectocarpus genome and the independent evolution of multicellularity in brown algae.</title>
        <authorList>
            <person name="Cock J.M."/>
            <person name="Sterck L."/>
            <person name="Rouze P."/>
            <person name="Scornet D."/>
            <person name="Allen A.E."/>
            <person name="Amoutzias G."/>
            <person name="Anthouard V."/>
            <person name="Artiguenave F."/>
            <person name="Aury J.M."/>
            <person name="Badger J.H."/>
            <person name="Beszteri B."/>
            <person name="Billiau K."/>
            <person name="Bonnet E."/>
            <person name="Bothwell J.H."/>
            <person name="Bowler C."/>
            <person name="Boyen C."/>
            <person name="Brownlee C."/>
            <person name="Carrano C.J."/>
            <person name="Charrier B."/>
            <person name="Cho G.Y."/>
            <person name="Coelho S.M."/>
            <person name="Collen J."/>
            <person name="Corre E."/>
            <person name="Da Silva C."/>
            <person name="Delage L."/>
            <person name="Delaroque N."/>
            <person name="Dittami S.M."/>
            <person name="Doulbeau S."/>
            <person name="Elias M."/>
            <person name="Farnham G."/>
            <person name="Gachon C.M."/>
            <person name="Gschloessl B."/>
            <person name="Heesch S."/>
            <person name="Jabbari K."/>
            <person name="Jubin C."/>
            <person name="Kawai H."/>
            <person name="Kimura K."/>
            <person name="Kloareg B."/>
            <person name="Kupper F.C."/>
            <person name="Lang D."/>
            <person name="Le Bail A."/>
            <person name="Leblanc C."/>
            <person name="Lerouge P."/>
            <person name="Lohr M."/>
            <person name="Lopez P.J."/>
            <person name="Martens C."/>
            <person name="Maumus F."/>
            <person name="Michel G."/>
            <person name="Miranda-Saavedra D."/>
            <person name="Morales J."/>
            <person name="Moreau H."/>
            <person name="Motomura T."/>
            <person name="Nagasato C."/>
            <person name="Napoli C.A."/>
            <person name="Nelson D.R."/>
            <person name="Nyvall-Collen P."/>
            <person name="Peters A.F."/>
            <person name="Pommier C."/>
            <person name="Potin P."/>
            <person name="Poulain J."/>
            <person name="Quesneville H."/>
            <person name="Read B."/>
            <person name="Rensing S.A."/>
            <person name="Ritter A."/>
            <person name="Rousvoal S."/>
            <person name="Samanta M."/>
            <person name="Samson G."/>
            <person name="Schroeder D.C."/>
            <person name="Segurens B."/>
            <person name="Strittmatter M."/>
            <person name="Tonon T."/>
            <person name="Tregear J.W."/>
            <person name="Valentin K."/>
            <person name="von Dassow P."/>
            <person name="Yamagishi T."/>
            <person name="Van de Peer Y."/>
            <person name="Wincker P."/>
        </authorList>
    </citation>
    <scope>NUCLEOTIDE SEQUENCE [LARGE SCALE GENOMIC DNA]</scope>
    <source>
        <strain evidence="2">Ec32 / CCAP1310/4</strain>
    </source>
</reference>
<protein>
    <submittedName>
        <fullName evidence="1">Uncharacterized protein</fullName>
    </submittedName>
</protein>
<evidence type="ECO:0000313" key="1">
    <source>
        <dbReference type="EMBL" id="CBJ32437.1"/>
    </source>
</evidence>
<gene>
    <name evidence="1" type="ORF">Esi_0338_0029</name>
</gene>
<keyword evidence="2" id="KW-1185">Reference proteome</keyword>
<accession>D7FY24</accession>
<dbReference type="EMBL" id="FN649731">
    <property type="protein sequence ID" value="CBJ32437.1"/>
    <property type="molecule type" value="Genomic_DNA"/>
</dbReference>
<name>D7FY24_ECTSI</name>
<proteinExistence type="predicted"/>
<dbReference type="Proteomes" id="UP000002630">
    <property type="component" value="Linkage Group LG06"/>
</dbReference>
<sequence>MSPALERGLRAVARGTRVSGTIKADVVISTGGGTCAFQLHTNFSHGHVAEALHQKLRLDHPHRGILAELLRGLGVPDWRQEADLLLDAFGSISTLIFFRP</sequence>
<evidence type="ECO:0000313" key="2">
    <source>
        <dbReference type="Proteomes" id="UP000002630"/>
    </source>
</evidence>
<dbReference type="AlphaFoldDB" id="D7FY24"/>
<dbReference type="EMBL" id="FN648529">
    <property type="protein sequence ID" value="CBJ32437.1"/>
    <property type="molecule type" value="Genomic_DNA"/>
</dbReference>
<dbReference type="InParanoid" id="D7FY24"/>
<organism evidence="1 2">
    <name type="scientific">Ectocarpus siliculosus</name>
    <name type="common">Brown alga</name>
    <name type="synonym">Conferva siliculosa</name>
    <dbReference type="NCBI Taxonomy" id="2880"/>
    <lineage>
        <taxon>Eukaryota</taxon>
        <taxon>Sar</taxon>
        <taxon>Stramenopiles</taxon>
        <taxon>Ochrophyta</taxon>
        <taxon>PX clade</taxon>
        <taxon>Phaeophyceae</taxon>
        <taxon>Ectocarpales</taxon>
        <taxon>Ectocarpaceae</taxon>
        <taxon>Ectocarpus</taxon>
    </lineage>
</organism>